<comment type="subcellular location">
    <subcellularLocation>
        <location evidence="2">Cell membrane</location>
        <topology evidence="2">Lipid-anchor</topology>
    </subcellularLocation>
</comment>
<organism evidence="4 5">
    <name type="scientific">Caenimonas aquaedulcis</name>
    <dbReference type="NCBI Taxonomy" id="2793270"/>
    <lineage>
        <taxon>Bacteria</taxon>
        <taxon>Pseudomonadati</taxon>
        <taxon>Pseudomonadota</taxon>
        <taxon>Betaproteobacteria</taxon>
        <taxon>Burkholderiales</taxon>
        <taxon>Comamonadaceae</taxon>
        <taxon>Caenimonas</taxon>
    </lineage>
</organism>
<dbReference type="InterPro" id="IPR003423">
    <property type="entry name" value="OMP_efflux"/>
</dbReference>
<sequence>MKKLVFLAAAAVLAAGCSTPRPPASAGTQAPPQWYAPLPHAGELADLRAWWAQWDDPLLIQLIESAQSASPTLATAASRIRQARATRVAAGAALLPTLDAVASAQRGDTQPPVPLASVAQAGLQTAWEIDLFGANRDAADAAQARLEGAGAGWHAARVAVAAETATSYVSLRTCEELRAVTLNDAKSRAETARLSGLSERAGFTAPATASLARASAAEASARATQQAAQCDIEVKGLVALTAMPEPVLRERLAAGWTEPVTPGLLTVVSVPAQLLAQRPDVRQAELEVAAASAEVGSARAQRFPRVSLTGSINAGVVRTGGVTSDLQTWSIGPLALTLPLFDGGRRSANVDSAQARYEEAVLLYRARVRQAVREVEEALVNLQSARSRTEDALAAREGYRASFTATEALYNSGLASLVQLEDSRRTALAAETAWVQLRRERVTAWIALYRAMGGGWAAQEMATR</sequence>
<name>A0A931H5B3_9BURK</name>
<dbReference type="RefSeq" id="WP_196986686.1">
    <property type="nucleotide sequence ID" value="NZ_JADWYS010000001.1"/>
</dbReference>
<dbReference type="NCBIfam" id="TIGR01845">
    <property type="entry name" value="outer_NodT"/>
    <property type="match status" value="1"/>
</dbReference>
<dbReference type="EMBL" id="JADWYS010000001">
    <property type="protein sequence ID" value="MBG9388856.1"/>
    <property type="molecule type" value="Genomic_DNA"/>
</dbReference>
<dbReference type="PANTHER" id="PTHR30203">
    <property type="entry name" value="OUTER MEMBRANE CATION EFFLUX PROTEIN"/>
    <property type="match status" value="1"/>
</dbReference>
<dbReference type="GO" id="GO:0005886">
    <property type="term" value="C:plasma membrane"/>
    <property type="evidence" value="ECO:0007669"/>
    <property type="project" value="UniProtKB-SubCell"/>
</dbReference>
<protein>
    <submittedName>
        <fullName evidence="4">Efflux transporter outer membrane subunit</fullName>
    </submittedName>
</protein>
<feature type="chain" id="PRO_5038168670" evidence="2">
    <location>
        <begin position="27"/>
        <end position="464"/>
    </location>
</feature>
<reference evidence="4" key="1">
    <citation type="submission" date="2020-11" db="EMBL/GenBank/DDBJ databases">
        <title>Bacterial whole genome sequence for Caenimonas sp. DR4.4.</title>
        <authorList>
            <person name="Le V."/>
            <person name="Ko S.-R."/>
            <person name="Ahn C.-Y."/>
            <person name="Oh H.-M."/>
        </authorList>
    </citation>
    <scope>NUCLEOTIDE SEQUENCE</scope>
    <source>
        <strain evidence="4">DR4.4</strain>
    </source>
</reference>
<keyword evidence="2" id="KW-0472">Membrane</keyword>
<keyword evidence="2" id="KW-0732">Signal</keyword>
<dbReference type="Proteomes" id="UP000651050">
    <property type="component" value="Unassembled WGS sequence"/>
</dbReference>
<gene>
    <name evidence="4" type="ORF">I5803_12555</name>
</gene>
<dbReference type="PANTHER" id="PTHR30203:SF29">
    <property type="entry name" value="PROTEIN CYAE"/>
    <property type="match status" value="1"/>
</dbReference>
<evidence type="ECO:0000256" key="3">
    <source>
        <dbReference type="SAM" id="Coils"/>
    </source>
</evidence>
<dbReference type="InterPro" id="IPR010131">
    <property type="entry name" value="MdtP/NodT-like"/>
</dbReference>
<keyword evidence="5" id="KW-1185">Reference proteome</keyword>
<dbReference type="AlphaFoldDB" id="A0A931H5B3"/>
<keyword evidence="2" id="KW-0812">Transmembrane</keyword>
<keyword evidence="2" id="KW-0449">Lipoprotein</keyword>
<dbReference type="Gene3D" id="2.20.200.10">
    <property type="entry name" value="Outer membrane efflux proteins (OEP)"/>
    <property type="match status" value="1"/>
</dbReference>
<evidence type="ECO:0000313" key="5">
    <source>
        <dbReference type="Proteomes" id="UP000651050"/>
    </source>
</evidence>
<dbReference type="Gene3D" id="1.20.1600.10">
    <property type="entry name" value="Outer membrane efflux proteins (OEP)"/>
    <property type="match status" value="1"/>
</dbReference>
<evidence type="ECO:0000313" key="4">
    <source>
        <dbReference type="EMBL" id="MBG9388856.1"/>
    </source>
</evidence>
<dbReference type="SUPFAM" id="SSF56954">
    <property type="entry name" value="Outer membrane efflux proteins (OEP)"/>
    <property type="match status" value="1"/>
</dbReference>
<keyword evidence="2" id="KW-1134">Transmembrane beta strand</keyword>
<dbReference type="GO" id="GO:0015562">
    <property type="term" value="F:efflux transmembrane transporter activity"/>
    <property type="evidence" value="ECO:0007669"/>
    <property type="project" value="InterPro"/>
</dbReference>
<comment type="caution">
    <text evidence="4">The sequence shown here is derived from an EMBL/GenBank/DDBJ whole genome shotgun (WGS) entry which is preliminary data.</text>
</comment>
<dbReference type="Pfam" id="PF02321">
    <property type="entry name" value="OEP"/>
    <property type="match status" value="2"/>
</dbReference>
<accession>A0A931H5B3</accession>
<evidence type="ECO:0000256" key="2">
    <source>
        <dbReference type="RuleBase" id="RU362097"/>
    </source>
</evidence>
<keyword evidence="2" id="KW-0564">Palmitate</keyword>
<feature type="coiled-coil region" evidence="3">
    <location>
        <begin position="365"/>
        <end position="392"/>
    </location>
</feature>
<evidence type="ECO:0000256" key="1">
    <source>
        <dbReference type="ARBA" id="ARBA00007613"/>
    </source>
</evidence>
<keyword evidence="3" id="KW-0175">Coiled coil</keyword>
<comment type="similarity">
    <text evidence="1 2">Belongs to the outer membrane factor (OMF) (TC 1.B.17) family.</text>
</comment>
<feature type="signal peptide" evidence="2">
    <location>
        <begin position="1"/>
        <end position="26"/>
    </location>
</feature>
<proteinExistence type="inferred from homology"/>
<dbReference type="PROSITE" id="PS51257">
    <property type="entry name" value="PROKAR_LIPOPROTEIN"/>
    <property type="match status" value="1"/>
</dbReference>